<dbReference type="AlphaFoldDB" id="A0AAW7JGQ1"/>
<dbReference type="GO" id="GO:0006516">
    <property type="term" value="P:glycoprotein catabolic process"/>
    <property type="evidence" value="ECO:0007669"/>
    <property type="project" value="TreeGrafter"/>
</dbReference>
<evidence type="ECO:0000259" key="5">
    <source>
        <dbReference type="Pfam" id="PF07971"/>
    </source>
</evidence>
<protein>
    <submittedName>
        <fullName evidence="8">GH92 family glycosyl hydrolase</fullName>
        <ecNumber evidence="8">3.2.1.-</ecNumber>
    </submittedName>
</protein>
<accession>A0AAW7JGQ1</accession>
<reference evidence="8" key="2">
    <citation type="submission" date="2023-08" db="EMBL/GenBank/DDBJ databases">
        <title>Identification and characterization of horizontal gene transfer across gut microbiota members of farm animals based on homology search.</title>
        <authorList>
            <person name="Schwarzerova J."/>
            <person name="Nykrynova M."/>
            <person name="Jureckova K."/>
            <person name="Cejkova D."/>
            <person name="Rychlik I."/>
        </authorList>
    </citation>
    <scope>NUCLEOTIDE SEQUENCE</scope>
    <source>
        <strain evidence="8">ET15</strain>
        <strain evidence="7">ET37</strain>
    </source>
</reference>
<dbReference type="Proteomes" id="UP001167831">
    <property type="component" value="Unassembled WGS sequence"/>
</dbReference>
<dbReference type="GO" id="GO:0030246">
    <property type="term" value="F:carbohydrate binding"/>
    <property type="evidence" value="ECO:0007669"/>
    <property type="project" value="InterPro"/>
</dbReference>
<dbReference type="InterPro" id="IPR041371">
    <property type="entry name" value="GH92_N"/>
</dbReference>
<feature type="domain" description="Glycosyl hydrolase family 92 N-terminal" evidence="6">
    <location>
        <begin position="31"/>
        <end position="290"/>
    </location>
</feature>
<evidence type="ECO:0000313" key="9">
    <source>
        <dbReference type="Proteomes" id="UP001167831"/>
    </source>
</evidence>
<keyword evidence="4" id="KW-0732">Signal</keyword>
<evidence type="ECO:0000256" key="4">
    <source>
        <dbReference type="SAM" id="SignalP"/>
    </source>
</evidence>
<dbReference type="GO" id="GO:0016798">
    <property type="term" value="F:hydrolase activity, acting on glycosyl bonds"/>
    <property type="evidence" value="ECO:0007669"/>
    <property type="project" value="UniProtKB-KW"/>
</dbReference>
<dbReference type="Gene3D" id="1.20.1050.60">
    <property type="entry name" value="alpha-1,2-mannosidase"/>
    <property type="match status" value="1"/>
</dbReference>
<dbReference type="EMBL" id="JAUEIE010000009">
    <property type="protein sequence ID" value="MDN0023164.1"/>
    <property type="molecule type" value="Genomic_DNA"/>
</dbReference>
<feature type="domain" description="Glycosyl hydrolase family 92" evidence="5">
    <location>
        <begin position="297"/>
        <end position="760"/>
    </location>
</feature>
<dbReference type="SUPFAM" id="SSF48208">
    <property type="entry name" value="Six-hairpin glycosidases"/>
    <property type="match status" value="1"/>
</dbReference>
<dbReference type="GO" id="GO:0005829">
    <property type="term" value="C:cytosol"/>
    <property type="evidence" value="ECO:0007669"/>
    <property type="project" value="TreeGrafter"/>
</dbReference>
<name>A0AAW7JGQ1_9BACT</name>
<evidence type="ECO:0000256" key="1">
    <source>
        <dbReference type="ARBA" id="ARBA00001913"/>
    </source>
</evidence>
<feature type="signal peptide" evidence="4">
    <location>
        <begin position="1"/>
        <end position="22"/>
    </location>
</feature>
<dbReference type="FunFam" id="1.20.1050.60:FF:000001">
    <property type="entry name" value="Putative alpha-1,2-mannosidase"/>
    <property type="match status" value="1"/>
</dbReference>
<evidence type="ECO:0000256" key="3">
    <source>
        <dbReference type="ARBA" id="ARBA00022837"/>
    </source>
</evidence>
<dbReference type="GO" id="GO:0005975">
    <property type="term" value="P:carbohydrate metabolic process"/>
    <property type="evidence" value="ECO:0007669"/>
    <property type="project" value="InterPro"/>
</dbReference>
<comment type="cofactor">
    <cofactor evidence="1">
        <name>Ca(2+)</name>
        <dbReference type="ChEBI" id="CHEBI:29108"/>
    </cofactor>
</comment>
<dbReference type="Pfam" id="PF07971">
    <property type="entry name" value="Glyco_hydro_92"/>
    <property type="match status" value="1"/>
</dbReference>
<dbReference type="FunFam" id="3.30.2080.10:FF:000001">
    <property type="entry name" value="Alpha-1,2-mannosidase subfamily"/>
    <property type="match status" value="1"/>
</dbReference>
<sequence length="781" mass="87932">MDRRILFFASLLLLAGVSELWADTKKEPVSYVNPMIGTSGMGHTFPGACAPFGIVQLSPETDTIPQNIDGRYVGKVYAYCAGYQHDDPTIVGFSHTHLSGTGHSDLGDIMIMPQTGALKLNPGTADKPENGYRSRFSHDTEIAEPGYYAVTLSDYNIKAEMTATQRVGVHRYTFPQGNDCRIILDMLHGIYNYDGKVLWSSLRVENDTLITGYRITNGWARCNYTYFAMSLSKPIKDYGYKDMKTPKYQGFWRKFNVNRNFPEIAGRDIVAYFNFDNSDSQPLVIKVALSAVGTDGALKNLRAEASGKSFDQIRTETEGLWNHELGLIECEGTDDQKAMLYTSLYHTMINPSIYMDVDRRYRGLDGNIHVAENFDNYTIFSVWDTYRALHPLLGLIKPDRNTDMVKSMIAHQQQSVHHMLPVWSLMANEGWCMTGYHAVTVLADALVKGADIDRDAAMKAMVETATCPYYESLGDYMRLGYAPFDKNGTAASNTLEYSFDDWTIYSAAKHLGMEDIAGQFEKRALYYRNTFDKSIGFANARYSDGSFKKDLDPYQTSGEGFIEGNSWNFSFQAPQDVDGLISLFGGDKAFIGKLDRLFEMDLPAKYYEHNEDVTADCLVGGYVHGNEPSHHIPYLYAWTSQPWKTQTWMRTIMNKMYRNHIRGLGGNDDCGQMSAWYIFSAMGFYPVCPGSDQYVLGAPYLPYIDVTLSNGKHIIIKAPNVSDKNRYVRSVKINGKPYSKMYVTHSMLDSGCEIEFVMGSKPNKKRGLAESDKPYSMTKGA</sequence>
<dbReference type="Pfam" id="PF17678">
    <property type="entry name" value="Glyco_hydro_92N"/>
    <property type="match status" value="1"/>
</dbReference>
<dbReference type="Gene3D" id="1.20.1610.10">
    <property type="entry name" value="alpha-1,2-mannosidases domains"/>
    <property type="match status" value="1"/>
</dbReference>
<dbReference type="Proteomes" id="UP001168478">
    <property type="component" value="Unassembled WGS sequence"/>
</dbReference>
<organism evidence="8 10">
    <name type="scientific">Leyella lascolaii</name>
    <dbReference type="NCBI Taxonomy" id="1776379"/>
    <lineage>
        <taxon>Bacteria</taxon>
        <taxon>Pseudomonadati</taxon>
        <taxon>Bacteroidota</taxon>
        <taxon>Bacteroidia</taxon>
        <taxon>Bacteroidales</taxon>
        <taxon>Prevotellaceae</taxon>
        <taxon>Leyella</taxon>
    </lineage>
</organism>
<gene>
    <name evidence="7" type="ORF">QVN81_09055</name>
    <name evidence="8" type="ORF">QVN84_05835</name>
</gene>
<keyword evidence="8" id="KW-0326">Glycosidase</keyword>
<comment type="subunit">
    <text evidence="2">Monomer.</text>
</comment>
<dbReference type="PANTHER" id="PTHR12143:SF39">
    <property type="entry name" value="SECRETED PROTEIN"/>
    <property type="match status" value="1"/>
</dbReference>
<dbReference type="InterPro" id="IPR008928">
    <property type="entry name" value="6-hairpin_glycosidase_sf"/>
</dbReference>
<evidence type="ECO:0000313" key="10">
    <source>
        <dbReference type="Proteomes" id="UP001168478"/>
    </source>
</evidence>
<dbReference type="InterPro" id="IPR050883">
    <property type="entry name" value="PNGase"/>
</dbReference>
<dbReference type="Gene3D" id="2.70.98.10">
    <property type="match status" value="1"/>
</dbReference>
<keyword evidence="8" id="KW-0378">Hydrolase</keyword>
<keyword evidence="9" id="KW-1185">Reference proteome</keyword>
<dbReference type="RefSeq" id="WP_289825624.1">
    <property type="nucleotide sequence ID" value="NZ_JAUEIE010000009.1"/>
</dbReference>
<dbReference type="InterPro" id="IPR005887">
    <property type="entry name" value="GH92_a_mannosidase_put"/>
</dbReference>
<evidence type="ECO:0000313" key="7">
    <source>
        <dbReference type="EMBL" id="MDN0023164.1"/>
    </source>
</evidence>
<feature type="chain" id="PRO_5043734284" evidence="4">
    <location>
        <begin position="23"/>
        <end position="781"/>
    </location>
</feature>
<dbReference type="NCBIfam" id="TIGR01180">
    <property type="entry name" value="aman2_put"/>
    <property type="match status" value="1"/>
</dbReference>
<dbReference type="GO" id="GO:0000224">
    <property type="term" value="F:peptide-N4-(N-acetyl-beta-glucosaminyl)asparagine amidase activity"/>
    <property type="evidence" value="ECO:0007669"/>
    <property type="project" value="TreeGrafter"/>
</dbReference>
<evidence type="ECO:0000259" key="6">
    <source>
        <dbReference type="Pfam" id="PF17678"/>
    </source>
</evidence>
<proteinExistence type="predicted"/>
<dbReference type="EC" id="3.2.1.-" evidence="8"/>
<dbReference type="InterPro" id="IPR012939">
    <property type="entry name" value="Glyco_hydro_92"/>
</dbReference>
<dbReference type="PANTHER" id="PTHR12143">
    <property type="entry name" value="PEPTIDE N-GLYCANASE PNGASE -RELATED"/>
    <property type="match status" value="1"/>
</dbReference>
<dbReference type="InterPro" id="IPR014718">
    <property type="entry name" value="GH-type_carb-bd"/>
</dbReference>
<evidence type="ECO:0000256" key="2">
    <source>
        <dbReference type="ARBA" id="ARBA00011245"/>
    </source>
</evidence>
<dbReference type="Gene3D" id="3.30.2080.10">
    <property type="entry name" value="GH92 mannosidase domain"/>
    <property type="match status" value="1"/>
</dbReference>
<reference evidence="8" key="1">
    <citation type="submission" date="2023-06" db="EMBL/GenBank/DDBJ databases">
        <authorList>
            <person name="Zeman M."/>
            <person name="Kubasova T."/>
            <person name="Jahodarova E."/>
            <person name="Nykrynova M."/>
            <person name="Rychlik I."/>
        </authorList>
    </citation>
    <scope>NUCLEOTIDE SEQUENCE</scope>
    <source>
        <strain evidence="8">ET15</strain>
        <strain evidence="7">ET37</strain>
    </source>
</reference>
<dbReference type="EMBL" id="JAUEIF010000004">
    <property type="protein sequence ID" value="MDN0025039.1"/>
    <property type="molecule type" value="Genomic_DNA"/>
</dbReference>
<keyword evidence="3" id="KW-0106">Calcium</keyword>
<comment type="caution">
    <text evidence="8">The sequence shown here is derived from an EMBL/GenBank/DDBJ whole genome shotgun (WGS) entry which is preliminary data.</text>
</comment>
<evidence type="ECO:0000313" key="8">
    <source>
        <dbReference type="EMBL" id="MDN0025039.1"/>
    </source>
</evidence>